<dbReference type="Proteomes" id="UP001242368">
    <property type="component" value="Unassembled WGS sequence"/>
</dbReference>
<reference evidence="3" key="1">
    <citation type="journal article" date="2019" name="Int. J. Syst. Evol. Microbiol.">
        <title>The Global Catalogue of Microorganisms (GCM) 10K type strain sequencing project: providing services to taxonomists for standard genome sequencing and annotation.</title>
        <authorList>
            <consortium name="The Broad Institute Genomics Platform"/>
            <consortium name="The Broad Institute Genome Sequencing Center for Infectious Disease"/>
            <person name="Wu L."/>
            <person name="Ma J."/>
        </authorList>
    </citation>
    <scope>NUCLEOTIDE SEQUENCE [LARGE SCALE GENOMIC DNA]</scope>
    <source>
        <strain evidence="3">CECT 7184</strain>
    </source>
</reference>
<keyword evidence="1" id="KW-0732">Signal</keyword>
<evidence type="ECO:0000313" key="2">
    <source>
        <dbReference type="EMBL" id="MDN3707747.1"/>
    </source>
</evidence>
<evidence type="ECO:0000256" key="1">
    <source>
        <dbReference type="SAM" id="SignalP"/>
    </source>
</evidence>
<gene>
    <name evidence="2" type="ORF">QW060_11535</name>
</gene>
<comment type="caution">
    <text evidence="2">The sequence shown here is derived from an EMBL/GenBank/DDBJ whole genome shotgun (WGS) entry which is preliminary data.</text>
</comment>
<evidence type="ECO:0000313" key="3">
    <source>
        <dbReference type="Proteomes" id="UP001242368"/>
    </source>
</evidence>
<feature type="chain" id="PRO_5046194321" evidence="1">
    <location>
        <begin position="22"/>
        <end position="215"/>
    </location>
</feature>
<name>A0ABT8CTA5_9FLAO</name>
<keyword evidence="3" id="KW-1185">Reference proteome</keyword>
<accession>A0ABT8CTA5</accession>
<sequence length="215" mass="26247">MMPYMKHLYLLLLFTVQFLTAQNYHPDKIIIDGITYDYRYHHLEVYFNHYPEKRPVINKDSTIISRGYIAEYEIKDQVLYLKDIKIPVDGDYKQLVSNTNTVFQDNKTMKMYWVNGLYDVGLGDPIITSPADTLNPVFNNYYIFEIERGTIIRTNNFTYKQYKRFKDYQWERFRYSEDYTKLYKKMLRTGIPEEDIENHIYYHILFYSKRNFLKK</sequence>
<dbReference type="RefSeq" id="WP_290363708.1">
    <property type="nucleotide sequence ID" value="NZ_JAUFQU010000001.1"/>
</dbReference>
<dbReference type="EMBL" id="JAUFQU010000001">
    <property type="protein sequence ID" value="MDN3707747.1"/>
    <property type="molecule type" value="Genomic_DNA"/>
</dbReference>
<organism evidence="2 3">
    <name type="scientific">Paenimyroides ceti</name>
    <dbReference type="NCBI Taxonomy" id="395087"/>
    <lineage>
        <taxon>Bacteria</taxon>
        <taxon>Pseudomonadati</taxon>
        <taxon>Bacteroidota</taxon>
        <taxon>Flavobacteriia</taxon>
        <taxon>Flavobacteriales</taxon>
        <taxon>Flavobacteriaceae</taxon>
        <taxon>Paenimyroides</taxon>
    </lineage>
</organism>
<proteinExistence type="predicted"/>
<feature type="signal peptide" evidence="1">
    <location>
        <begin position="1"/>
        <end position="21"/>
    </location>
</feature>
<protein>
    <submittedName>
        <fullName evidence="2">Uncharacterized protein</fullName>
    </submittedName>
</protein>